<evidence type="ECO:0008006" key="3">
    <source>
        <dbReference type="Google" id="ProtNLM"/>
    </source>
</evidence>
<evidence type="ECO:0000313" key="2">
    <source>
        <dbReference type="Proteomes" id="UP001235939"/>
    </source>
</evidence>
<reference evidence="1 2" key="1">
    <citation type="submission" date="2022-01" db="EMBL/GenBank/DDBJ databases">
        <title>A chromosomal length assembly of Cordylochernes scorpioides.</title>
        <authorList>
            <person name="Zeh D."/>
            <person name="Zeh J."/>
        </authorList>
    </citation>
    <scope>NUCLEOTIDE SEQUENCE [LARGE SCALE GENOMIC DNA]</scope>
    <source>
        <strain evidence="1">IN4F17</strain>
        <tissue evidence="1">Whole Body</tissue>
    </source>
</reference>
<proteinExistence type="predicted"/>
<sequence>MEWKGKDEPRTKKSRLCKSKNKVLLVTFFDIRDIEENLRNSDISNFEDEVWKGFLVLWAFSRKQIGFSMRPEEVWQELCHNYLDKARHIQDAASFPSLIRPDALVERKKKPLNTF</sequence>
<dbReference type="EMBL" id="CP092865">
    <property type="protein sequence ID" value="UYV64664.1"/>
    <property type="molecule type" value="Genomic_DNA"/>
</dbReference>
<accession>A0ABY6K718</accession>
<name>A0ABY6K718_9ARAC</name>
<keyword evidence="2" id="KW-1185">Reference proteome</keyword>
<dbReference type="Proteomes" id="UP001235939">
    <property type="component" value="Chromosome 03"/>
</dbReference>
<organism evidence="1 2">
    <name type="scientific">Cordylochernes scorpioides</name>
    <dbReference type="NCBI Taxonomy" id="51811"/>
    <lineage>
        <taxon>Eukaryota</taxon>
        <taxon>Metazoa</taxon>
        <taxon>Ecdysozoa</taxon>
        <taxon>Arthropoda</taxon>
        <taxon>Chelicerata</taxon>
        <taxon>Arachnida</taxon>
        <taxon>Pseudoscorpiones</taxon>
        <taxon>Cheliferoidea</taxon>
        <taxon>Chernetidae</taxon>
        <taxon>Cordylochernes</taxon>
    </lineage>
</organism>
<gene>
    <name evidence="1" type="ORF">LAZ67_3001594</name>
</gene>
<evidence type="ECO:0000313" key="1">
    <source>
        <dbReference type="EMBL" id="UYV64664.1"/>
    </source>
</evidence>
<protein>
    <recommendedName>
        <fullName evidence="3">Defective in cullin neddylation protein</fullName>
    </recommendedName>
</protein>